<proteinExistence type="inferred from homology"/>
<dbReference type="GO" id="GO:0005886">
    <property type="term" value="C:plasma membrane"/>
    <property type="evidence" value="ECO:0007669"/>
    <property type="project" value="TreeGrafter"/>
</dbReference>
<dbReference type="AlphaFoldDB" id="A0A1H9E2Q8"/>
<keyword evidence="6" id="KW-1185">Reference proteome</keyword>
<evidence type="ECO:0000256" key="1">
    <source>
        <dbReference type="ARBA" id="ARBA00006611"/>
    </source>
</evidence>
<dbReference type="PROSITE" id="PS00662">
    <property type="entry name" value="T2SP_E"/>
    <property type="match status" value="1"/>
</dbReference>
<dbReference type="Proteomes" id="UP000242515">
    <property type="component" value="Unassembled WGS sequence"/>
</dbReference>
<dbReference type="InterPro" id="IPR027417">
    <property type="entry name" value="P-loop_NTPase"/>
</dbReference>
<organism evidence="5 6">
    <name type="scientific">Rosenbergiella nectarea</name>
    <dbReference type="NCBI Taxonomy" id="988801"/>
    <lineage>
        <taxon>Bacteria</taxon>
        <taxon>Pseudomonadati</taxon>
        <taxon>Pseudomonadota</taxon>
        <taxon>Gammaproteobacteria</taxon>
        <taxon>Enterobacterales</taxon>
        <taxon>Erwiniaceae</taxon>
        <taxon>Rosenbergiella</taxon>
    </lineage>
</organism>
<dbReference type="PANTHER" id="PTHR30258:SF1">
    <property type="entry name" value="PROTEIN TRANSPORT PROTEIN HOFB HOMOLOG"/>
    <property type="match status" value="1"/>
</dbReference>
<dbReference type="STRING" id="988801.SAMN05216522_101502"/>
<evidence type="ECO:0000256" key="2">
    <source>
        <dbReference type="ARBA" id="ARBA00022741"/>
    </source>
</evidence>
<comment type="similarity">
    <text evidence="1">Belongs to the GSP E family.</text>
</comment>
<dbReference type="InterPro" id="IPR001482">
    <property type="entry name" value="T2SS/T4SS_dom"/>
</dbReference>
<evidence type="ECO:0000256" key="3">
    <source>
        <dbReference type="ARBA" id="ARBA00022840"/>
    </source>
</evidence>
<dbReference type="EMBL" id="FOGC01000001">
    <property type="protein sequence ID" value="SEQ19964.1"/>
    <property type="molecule type" value="Genomic_DNA"/>
</dbReference>
<dbReference type="CDD" id="cd01129">
    <property type="entry name" value="PulE-GspE-like"/>
    <property type="match status" value="1"/>
</dbReference>
<dbReference type="GO" id="GO:0005524">
    <property type="term" value="F:ATP binding"/>
    <property type="evidence" value="ECO:0007669"/>
    <property type="project" value="UniProtKB-KW"/>
</dbReference>
<protein>
    <submittedName>
        <fullName evidence="5">Protein transport protein HofB</fullName>
    </submittedName>
</protein>
<dbReference type="GO" id="GO:0016887">
    <property type="term" value="F:ATP hydrolysis activity"/>
    <property type="evidence" value="ECO:0007669"/>
    <property type="project" value="TreeGrafter"/>
</dbReference>
<sequence>MSAETTPLKVFCENHPARITYEDNESLCLLVMSPPSSEDINHLAFTCQKKITIKSVSKQEYFTYQQPAPNSLSLQAEYKGEDNATTIDFCQTILCHAVQQKASDIHIEPHALGAKIRFRVDGVLYVYGELPPVETNAISSRFKLLAGVDIAENRRPQDGQLSLTYQEANYSFRLATLPTKFGEKVVLRLLEAFRGDLRLENIGIPPAQLAVFKAALAAPQGLIIVTGPTGSGKTVTLYSALNALNSVERNLCSVEDPIELVIPGINQTQINLKAGLDFPTILRALLRQDPDILMIGEIRDNQTADIAIKAAQTGHLVLSTLHTNSTVDTLSRLTQMGVVEYLTASALKLIVAQRLVRRLCQRCRLSSPDPLPAHLPLKSYEHWLAIGCQFCLSGYSGRHALFELLPIDSAIKHAIIQQTSPQKLRVLLRERRLDNLFEAGLHAVTQGITTYQELLRVVGMDNEAA</sequence>
<gene>
    <name evidence="5" type="ORF">SAMN05216522_101502</name>
</gene>
<dbReference type="RefSeq" id="WP_092672204.1">
    <property type="nucleotide sequence ID" value="NZ_FOGC01000001.1"/>
</dbReference>
<dbReference type="InterPro" id="IPR003593">
    <property type="entry name" value="AAA+_ATPase"/>
</dbReference>
<dbReference type="PANTHER" id="PTHR30258">
    <property type="entry name" value="TYPE II SECRETION SYSTEM PROTEIN GSPE-RELATED"/>
    <property type="match status" value="1"/>
</dbReference>
<feature type="domain" description="Bacterial type II secretion system protein E" evidence="4">
    <location>
        <begin position="286"/>
        <end position="300"/>
    </location>
</feature>
<dbReference type="SUPFAM" id="SSF52540">
    <property type="entry name" value="P-loop containing nucleoside triphosphate hydrolases"/>
    <property type="match status" value="1"/>
</dbReference>
<dbReference type="SMART" id="SM00382">
    <property type="entry name" value="AAA"/>
    <property type="match status" value="1"/>
</dbReference>
<evidence type="ECO:0000259" key="4">
    <source>
        <dbReference type="PROSITE" id="PS00662"/>
    </source>
</evidence>
<name>A0A1H9E2Q8_9GAMM</name>
<evidence type="ECO:0000313" key="6">
    <source>
        <dbReference type="Proteomes" id="UP000242515"/>
    </source>
</evidence>
<evidence type="ECO:0000313" key="5">
    <source>
        <dbReference type="EMBL" id="SEQ19964.1"/>
    </source>
</evidence>
<dbReference type="Gene3D" id="3.40.50.300">
    <property type="entry name" value="P-loop containing nucleotide triphosphate hydrolases"/>
    <property type="match status" value="1"/>
</dbReference>
<keyword evidence="2" id="KW-0547">Nucleotide-binding</keyword>
<keyword evidence="3" id="KW-0067">ATP-binding</keyword>
<dbReference type="OrthoDB" id="9804785at2"/>
<accession>A0A1H9E2Q8</accession>
<dbReference type="Pfam" id="PF00437">
    <property type="entry name" value="T2SSE"/>
    <property type="match status" value="1"/>
</dbReference>
<dbReference type="Gene3D" id="3.30.450.90">
    <property type="match status" value="1"/>
</dbReference>
<reference evidence="6" key="1">
    <citation type="submission" date="2016-10" db="EMBL/GenBank/DDBJ databases">
        <authorList>
            <person name="Varghese N."/>
            <person name="Submissions S."/>
        </authorList>
    </citation>
    <scope>NUCLEOTIDE SEQUENCE [LARGE SCALE GENOMIC DNA]</scope>
    <source>
        <strain evidence="6">8N4</strain>
    </source>
</reference>